<dbReference type="GO" id="GO:0016747">
    <property type="term" value="F:acyltransferase activity, transferring groups other than amino-acyl groups"/>
    <property type="evidence" value="ECO:0007669"/>
    <property type="project" value="InterPro"/>
</dbReference>
<dbReference type="Gene3D" id="3.40.630.30">
    <property type="match status" value="1"/>
</dbReference>
<dbReference type="EMBL" id="WAGD01000072">
    <property type="protein sequence ID" value="KAB0873379.1"/>
    <property type="molecule type" value="Genomic_DNA"/>
</dbReference>
<dbReference type="EMBL" id="MSAE01000001">
    <property type="protein sequence ID" value="PUX18389.1"/>
    <property type="molecule type" value="Genomic_DNA"/>
</dbReference>
<evidence type="ECO:0000256" key="1">
    <source>
        <dbReference type="ARBA" id="ARBA00022679"/>
    </source>
</evidence>
<accession>A0A2T7B054</accession>
<evidence type="ECO:0000313" key="7">
    <source>
        <dbReference type="Proteomes" id="UP000469927"/>
    </source>
</evidence>
<evidence type="ECO:0000313" key="5">
    <source>
        <dbReference type="EMBL" id="PUX18389.1"/>
    </source>
</evidence>
<dbReference type="SUPFAM" id="SSF55729">
    <property type="entry name" value="Acyl-CoA N-acyltransferases (Nat)"/>
    <property type="match status" value="1"/>
</dbReference>
<dbReference type="Proteomes" id="UP000244378">
    <property type="component" value="Unassembled WGS sequence"/>
</dbReference>
<gene>
    <name evidence="5" type="ORF">AUN14_00225</name>
    <name evidence="4" type="ORF">FZI19_18925</name>
</gene>
<keyword evidence="7" id="KW-1185">Reference proteome</keyword>
<dbReference type="PANTHER" id="PTHR43877:SF1">
    <property type="entry name" value="ACETYLTRANSFERASE"/>
    <property type="match status" value="1"/>
</dbReference>
<proteinExistence type="predicted"/>
<dbReference type="InterPro" id="IPR050832">
    <property type="entry name" value="Bact_Acetyltransf"/>
</dbReference>
<dbReference type="RefSeq" id="WP_075192064.1">
    <property type="nucleotide sequence ID" value="NZ_CP187979.1"/>
</dbReference>
<reference evidence="4 7" key="2">
    <citation type="submission" date="2019-08" db="EMBL/GenBank/DDBJ databases">
        <title>Prevalence, distribution, and phylogeny of type two toxin-antitoxin genes possessed by Cronobacter species where C. sakazakii homologs follow sequence type lineages.</title>
        <authorList>
            <person name="Finkelstein S."/>
            <person name="Negrete F."/>
            <person name="Jang H."/>
            <person name="Gopinath G.R."/>
            <person name="Tall B.D."/>
        </authorList>
    </citation>
    <scope>NUCLEOTIDE SEQUENCE [LARGE SCALE GENOMIC DNA]</scope>
    <source>
        <strain evidence="4 7">MOD1_GK1257</strain>
    </source>
</reference>
<protein>
    <submittedName>
        <fullName evidence="5">GNAT family N-acetyltransferase</fullName>
    </submittedName>
</protein>
<feature type="domain" description="N-acetyltransferase" evidence="3">
    <location>
        <begin position="1"/>
        <end position="140"/>
    </location>
</feature>
<dbReference type="Pfam" id="PF13508">
    <property type="entry name" value="Acetyltransf_7"/>
    <property type="match status" value="1"/>
</dbReference>
<dbReference type="CDD" id="cd04301">
    <property type="entry name" value="NAT_SF"/>
    <property type="match status" value="1"/>
</dbReference>
<sequence>MIIRDARLNDETQLCLLFEQLGYSIGETQVAAWLGPREASGTRVLVAETAKRISGAIVLHLIQPLHEPGKWGLISALIVDDASRGEGIGAKLLEAAHAEARAQGCTQIELSSSERRVRAHQFYETQGYREVRKRFVKRPV</sequence>
<evidence type="ECO:0000313" key="4">
    <source>
        <dbReference type="EMBL" id="KAB0873379.1"/>
    </source>
</evidence>
<dbReference type="InterPro" id="IPR016181">
    <property type="entry name" value="Acyl_CoA_acyltransferase"/>
</dbReference>
<dbReference type="Proteomes" id="UP000469927">
    <property type="component" value="Unassembled WGS sequence"/>
</dbReference>
<reference evidence="5 6" key="1">
    <citation type="submission" date="2016-12" db="EMBL/GenBank/DDBJ databases">
        <title>Analysis of the Molecular Diversity Among Cronobacter Species Isolated from Filth Flies Using a Pan Genomic DNA Microarray.</title>
        <authorList>
            <person name="Pava-Ripoll M."/>
            <person name="Tall B."/>
            <person name="Farber J."/>
            <person name="Fanning S."/>
            <person name="Lehner A."/>
            <person name="Stephan R."/>
            <person name="Pagotto F."/>
            <person name="Iverson C."/>
            <person name="Ziobro G."/>
            <person name="Miller A."/>
            <person name="Pearson R."/>
            <person name="Yan Q."/>
            <person name="Kim M."/>
            <person name="Jeong S."/>
            <person name="Park J."/>
            <person name="Jun S."/>
            <person name="Choi H."/>
            <person name="Chung T."/>
            <person name="Yoo Y."/>
            <person name="Park E."/>
            <person name="Hwang S."/>
            <person name="Lee B."/>
            <person name="Sathyamoorthy V."/>
            <person name="Carter L."/>
            <person name="Mammel M."/>
            <person name="Jackson S."/>
            <person name="Kothary M."/>
            <person name="Patel I."/>
            <person name="Grim C."/>
            <person name="Gopinath G."/>
            <person name="Gangiredla J."/>
            <person name="Chase H."/>
        </authorList>
    </citation>
    <scope>NUCLEOTIDE SEQUENCE [LARGE SCALE GENOMIC DNA]</scope>
    <source>
        <strain evidence="5 6">MOD1-Md1s</strain>
    </source>
</reference>
<evidence type="ECO:0000259" key="3">
    <source>
        <dbReference type="PROSITE" id="PS51186"/>
    </source>
</evidence>
<keyword evidence="1 5" id="KW-0808">Transferase</keyword>
<name>A0A2T7B054_9ENTR</name>
<evidence type="ECO:0000256" key="2">
    <source>
        <dbReference type="ARBA" id="ARBA00023315"/>
    </source>
</evidence>
<dbReference type="AlphaFoldDB" id="A0A2T7B054"/>
<organism evidence="5 6">
    <name type="scientific">Cronobacter muytjensii</name>
    <dbReference type="NCBI Taxonomy" id="413501"/>
    <lineage>
        <taxon>Bacteria</taxon>
        <taxon>Pseudomonadati</taxon>
        <taxon>Pseudomonadota</taxon>
        <taxon>Gammaproteobacteria</taxon>
        <taxon>Enterobacterales</taxon>
        <taxon>Enterobacteriaceae</taxon>
        <taxon>Cronobacter</taxon>
    </lineage>
</organism>
<dbReference type="OrthoDB" id="9797826at2"/>
<dbReference type="InterPro" id="IPR000182">
    <property type="entry name" value="GNAT_dom"/>
</dbReference>
<comment type="caution">
    <text evidence="5">The sequence shown here is derived from an EMBL/GenBank/DDBJ whole genome shotgun (WGS) entry which is preliminary data.</text>
</comment>
<evidence type="ECO:0000313" key="6">
    <source>
        <dbReference type="Proteomes" id="UP000244378"/>
    </source>
</evidence>
<keyword evidence="2" id="KW-0012">Acyltransferase</keyword>
<dbReference type="PROSITE" id="PS51186">
    <property type="entry name" value="GNAT"/>
    <property type="match status" value="1"/>
</dbReference>
<dbReference type="PANTHER" id="PTHR43877">
    <property type="entry name" value="AMINOALKYLPHOSPHONATE N-ACETYLTRANSFERASE-RELATED-RELATED"/>
    <property type="match status" value="1"/>
</dbReference>